<evidence type="ECO:0000313" key="5">
    <source>
        <dbReference type="EMBL" id="MSS18396.1"/>
    </source>
</evidence>
<dbReference type="Gene3D" id="3.10.350.10">
    <property type="entry name" value="LysM domain"/>
    <property type="match status" value="2"/>
</dbReference>
<dbReference type="InterPro" id="IPR008258">
    <property type="entry name" value="Transglycosylase_SLT_dom_1"/>
</dbReference>
<dbReference type="InterPro" id="IPR036779">
    <property type="entry name" value="LysM_dom_sf"/>
</dbReference>
<dbReference type="CDD" id="cd16894">
    <property type="entry name" value="MltD-like"/>
    <property type="match status" value="1"/>
</dbReference>
<sequence length="734" mass="81330">MKKYRIKSLIVVALVALSAVAAPHKSILSLKESITDDNIQFPYSFETNTQELMKNWYLQNYAVLDKDVENKDPGDVSDATYISRLKTIPSGIELPFNQVVKSYIERYTHRERTLVAEMLGMSPYYMPIFEQALEKRGMPLELKYIPVIESALDPNAVSPVGASGLWQFMLETARNQGLEVNSLVDERRDPYRSSDAAADYFKKLYDIYGDWSLAIAAYNCGPGNVNKALLRAGDGSAKPDFWEIYNYLPRETRGYVPAFIAATYVMHYYKEHNISPSLATKPLLIDTVKVNQRLNFAQISKVLNIPIDEIRILNPQYRHDVIPGDARPYTLALPSQQVYSFILVEDSINSYRPDLYAARDVREPGTPNDAPTANNYGYSAPTMQAPAQPATQAVAAQPATQAAAAQPAATPVADAAATKYYKVKRGEDIESVASSFGISVDQLMTLNSLTRRHVSRGQVLKVPDVAQKAAAAPSQPAQPAQAAQPQPTPAPVAATPVASSSASGTYTPYAGSYSIDDEVTREISESYSHKSSRSSDDSEATGHKTTRKTEQESKASQDDGSKKKASRKQARDDEAESSKSSSIKKARARKAAHDDEQEQAGSKRSRSRKASRGDDGEETSSKKKSRRSRARQQDDEPKMDAHEVKRGESLERIARNNDMTVDELKKANPKIKGNHIEPGQTVNIPVKKKSKATKSRKSRKNNDDEASSKKKRSKRSSSSDDEEKSSKKKSRRNR</sequence>
<dbReference type="AlphaFoldDB" id="A0A6L5XFX1"/>
<dbReference type="EMBL" id="VULT01000020">
    <property type="protein sequence ID" value="MSS18396.1"/>
    <property type="molecule type" value="Genomic_DNA"/>
</dbReference>
<evidence type="ECO:0000256" key="2">
    <source>
        <dbReference type="SAM" id="MobiDB-lite"/>
    </source>
</evidence>
<feature type="compositionally biased region" description="Low complexity" evidence="2">
    <location>
        <begin position="469"/>
        <end position="503"/>
    </location>
</feature>
<feature type="signal peptide" evidence="3">
    <location>
        <begin position="1"/>
        <end position="21"/>
    </location>
</feature>
<dbReference type="InterPro" id="IPR023346">
    <property type="entry name" value="Lysozyme-like_dom_sf"/>
</dbReference>
<dbReference type="Gene3D" id="1.10.530.10">
    <property type="match status" value="1"/>
</dbReference>
<dbReference type="InterPro" id="IPR000189">
    <property type="entry name" value="Transglyc_AS"/>
</dbReference>
<feature type="compositionally biased region" description="Basic residues" evidence="2">
    <location>
        <begin position="686"/>
        <end position="699"/>
    </location>
</feature>
<dbReference type="CDD" id="cd00118">
    <property type="entry name" value="LysM"/>
    <property type="match status" value="1"/>
</dbReference>
<keyword evidence="3" id="KW-0732">Signal</keyword>
<feature type="compositionally biased region" description="Basic and acidic residues" evidence="2">
    <location>
        <begin position="631"/>
        <end position="655"/>
    </location>
</feature>
<organism evidence="5 6">
    <name type="scientific">Sodaliphilus pleomorphus</name>
    <dbReference type="NCBI Taxonomy" id="2606626"/>
    <lineage>
        <taxon>Bacteria</taxon>
        <taxon>Pseudomonadati</taxon>
        <taxon>Bacteroidota</taxon>
        <taxon>Bacteroidia</taxon>
        <taxon>Bacteroidales</taxon>
        <taxon>Muribaculaceae</taxon>
        <taxon>Sodaliphilus</taxon>
    </lineage>
</organism>
<feature type="region of interest" description="Disordered" evidence="2">
    <location>
        <begin position="360"/>
        <end position="382"/>
    </location>
</feature>
<comment type="caution">
    <text evidence="5">The sequence shown here is derived from an EMBL/GenBank/DDBJ whole genome shotgun (WGS) entry which is preliminary data.</text>
</comment>
<proteinExistence type="inferred from homology"/>
<feature type="compositionally biased region" description="Basic and acidic residues" evidence="2">
    <location>
        <begin position="518"/>
        <end position="562"/>
    </location>
</feature>
<dbReference type="Pfam" id="PF01464">
    <property type="entry name" value="SLT"/>
    <property type="match status" value="1"/>
</dbReference>
<protein>
    <submittedName>
        <fullName evidence="5">Transglycosylase SLT domain-containing protein</fullName>
    </submittedName>
</protein>
<dbReference type="PROSITE" id="PS51782">
    <property type="entry name" value="LYSM"/>
    <property type="match status" value="2"/>
</dbReference>
<dbReference type="GO" id="GO:0000270">
    <property type="term" value="P:peptidoglycan metabolic process"/>
    <property type="evidence" value="ECO:0007669"/>
    <property type="project" value="InterPro"/>
</dbReference>
<dbReference type="PANTHER" id="PTHR37423:SF2">
    <property type="entry name" value="MEMBRANE-BOUND LYTIC MUREIN TRANSGLYCOSYLASE C"/>
    <property type="match status" value="1"/>
</dbReference>
<dbReference type="Pfam" id="PF01476">
    <property type="entry name" value="LysM"/>
    <property type="match status" value="2"/>
</dbReference>
<feature type="chain" id="PRO_5026663849" evidence="3">
    <location>
        <begin position="22"/>
        <end position="734"/>
    </location>
</feature>
<dbReference type="SUPFAM" id="SSF53955">
    <property type="entry name" value="Lysozyme-like"/>
    <property type="match status" value="1"/>
</dbReference>
<dbReference type="InterPro" id="IPR018392">
    <property type="entry name" value="LysM"/>
</dbReference>
<dbReference type="RefSeq" id="WP_154327424.1">
    <property type="nucleotide sequence ID" value="NZ_CP045696.1"/>
</dbReference>
<evidence type="ECO:0000259" key="4">
    <source>
        <dbReference type="PROSITE" id="PS51782"/>
    </source>
</evidence>
<dbReference type="GO" id="GO:0008933">
    <property type="term" value="F:peptidoglycan lytic transglycosylase activity"/>
    <property type="evidence" value="ECO:0007669"/>
    <property type="project" value="InterPro"/>
</dbReference>
<feature type="domain" description="LysM" evidence="4">
    <location>
        <begin position="640"/>
        <end position="684"/>
    </location>
</feature>
<evidence type="ECO:0000313" key="6">
    <source>
        <dbReference type="Proteomes" id="UP000483362"/>
    </source>
</evidence>
<dbReference type="PROSITE" id="PS00922">
    <property type="entry name" value="TRANSGLYCOSYLASE"/>
    <property type="match status" value="1"/>
</dbReference>
<dbReference type="PANTHER" id="PTHR37423">
    <property type="entry name" value="SOLUBLE LYTIC MUREIN TRANSGLYCOSYLASE-RELATED"/>
    <property type="match status" value="1"/>
</dbReference>
<dbReference type="GO" id="GO:0016020">
    <property type="term" value="C:membrane"/>
    <property type="evidence" value="ECO:0007669"/>
    <property type="project" value="InterPro"/>
</dbReference>
<feature type="domain" description="LysM" evidence="4">
    <location>
        <begin position="419"/>
        <end position="462"/>
    </location>
</feature>
<keyword evidence="6" id="KW-1185">Reference proteome</keyword>
<name>A0A6L5XFX1_9BACT</name>
<evidence type="ECO:0000256" key="3">
    <source>
        <dbReference type="SAM" id="SignalP"/>
    </source>
</evidence>
<dbReference type="SMART" id="SM00257">
    <property type="entry name" value="LysM"/>
    <property type="match status" value="2"/>
</dbReference>
<reference evidence="5 6" key="1">
    <citation type="submission" date="2019-08" db="EMBL/GenBank/DDBJ databases">
        <title>In-depth cultivation of the pig gut microbiome towards novel bacterial diversity and tailored functional studies.</title>
        <authorList>
            <person name="Wylensek D."/>
            <person name="Hitch T.C.A."/>
            <person name="Clavel T."/>
        </authorList>
    </citation>
    <scope>NUCLEOTIDE SEQUENCE [LARGE SCALE GENOMIC DNA]</scope>
    <source>
        <strain evidence="5 6">Oil-RF-744-WCA-WT-10</strain>
    </source>
</reference>
<gene>
    <name evidence="5" type="ORF">FYJ29_11585</name>
</gene>
<dbReference type="Proteomes" id="UP000483362">
    <property type="component" value="Unassembled WGS sequence"/>
</dbReference>
<evidence type="ECO:0000256" key="1">
    <source>
        <dbReference type="ARBA" id="ARBA00007734"/>
    </source>
</evidence>
<accession>A0A6L5XFX1</accession>
<comment type="similarity">
    <text evidence="1">Belongs to the transglycosylase Slt family.</text>
</comment>
<dbReference type="SUPFAM" id="SSF54106">
    <property type="entry name" value="LysM domain"/>
    <property type="match status" value="2"/>
</dbReference>
<feature type="region of interest" description="Disordered" evidence="2">
    <location>
        <begin position="466"/>
        <end position="734"/>
    </location>
</feature>